<feature type="region of interest" description="Disordered" evidence="1">
    <location>
        <begin position="1"/>
        <end position="24"/>
    </location>
</feature>
<feature type="non-terminal residue" evidence="2">
    <location>
        <position position="124"/>
    </location>
</feature>
<feature type="compositionally biased region" description="Basic and acidic residues" evidence="1">
    <location>
        <begin position="9"/>
        <end position="24"/>
    </location>
</feature>
<keyword evidence="3" id="KW-1185">Reference proteome</keyword>
<dbReference type="Proteomes" id="UP001057375">
    <property type="component" value="Unassembled WGS sequence"/>
</dbReference>
<evidence type="ECO:0000313" key="3">
    <source>
        <dbReference type="Proteomes" id="UP001057375"/>
    </source>
</evidence>
<proteinExistence type="predicted"/>
<evidence type="ECO:0000256" key="1">
    <source>
        <dbReference type="SAM" id="MobiDB-lite"/>
    </source>
</evidence>
<name>A0ABQ5KCT9_9EUKA</name>
<evidence type="ECO:0000313" key="2">
    <source>
        <dbReference type="EMBL" id="GKT29727.1"/>
    </source>
</evidence>
<dbReference type="EMBL" id="BQXS01008439">
    <property type="protein sequence ID" value="GKT29727.1"/>
    <property type="molecule type" value="Genomic_DNA"/>
</dbReference>
<organism evidence="2 3">
    <name type="scientific">Aduncisulcus paluster</name>
    <dbReference type="NCBI Taxonomy" id="2918883"/>
    <lineage>
        <taxon>Eukaryota</taxon>
        <taxon>Metamonada</taxon>
        <taxon>Carpediemonas-like organisms</taxon>
        <taxon>Aduncisulcus</taxon>
    </lineage>
</organism>
<gene>
    <name evidence="2" type="ORF">ADUPG1_005320</name>
</gene>
<evidence type="ECO:0008006" key="4">
    <source>
        <dbReference type="Google" id="ProtNLM"/>
    </source>
</evidence>
<comment type="caution">
    <text evidence="2">The sequence shown here is derived from an EMBL/GenBank/DDBJ whole genome shotgun (WGS) entry which is preliminary data.</text>
</comment>
<reference evidence="2" key="1">
    <citation type="submission" date="2022-03" db="EMBL/GenBank/DDBJ databases">
        <title>Draft genome sequence of Aduncisulcus paluster, a free-living microaerophilic Fornicata.</title>
        <authorList>
            <person name="Yuyama I."/>
            <person name="Kume K."/>
            <person name="Tamura T."/>
            <person name="Inagaki Y."/>
            <person name="Hashimoto T."/>
        </authorList>
    </citation>
    <scope>NUCLEOTIDE SEQUENCE</scope>
    <source>
        <strain evidence="2">NY0171</strain>
    </source>
</reference>
<protein>
    <recommendedName>
        <fullName evidence="4">Gag-pol polyprotein</fullName>
    </recommendedName>
</protein>
<sequence>TGKSAKGHRSNEKSRTTAYPRTDDGKIDWSRVICKHCNRKDHPDTRCWTKYPHLRPKVPRRTEAEEIVVASELFGPKLRRSTSTGSKQGSEYTEDIYIIGSVTDGSGSIPVKALLDTGCQLNML</sequence>
<feature type="non-terminal residue" evidence="2">
    <location>
        <position position="1"/>
    </location>
</feature>
<accession>A0ABQ5KCT9</accession>